<dbReference type="Gene3D" id="2.40.170.20">
    <property type="entry name" value="TonB-dependent receptor, beta-barrel domain"/>
    <property type="match status" value="1"/>
</dbReference>
<dbReference type="Gene3D" id="2.170.130.10">
    <property type="entry name" value="TonB-dependent receptor, plug domain"/>
    <property type="match status" value="1"/>
</dbReference>
<keyword evidence="10" id="KW-0675">Receptor</keyword>
<dbReference type="InterPro" id="IPR008969">
    <property type="entry name" value="CarboxyPept-like_regulatory"/>
</dbReference>
<dbReference type="Gene3D" id="2.60.40.1120">
    <property type="entry name" value="Carboxypeptidase-like, regulatory domain"/>
    <property type="match status" value="1"/>
</dbReference>
<dbReference type="EMBL" id="ADWO01000066">
    <property type="protein sequence ID" value="EFI71700.1"/>
    <property type="molecule type" value="Genomic_DNA"/>
</dbReference>
<evidence type="ECO:0000313" key="10">
    <source>
        <dbReference type="EMBL" id="EFI71700.1"/>
    </source>
</evidence>
<evidence type="ECO:0000256" key="7">
    <source>
        <dbReference type="PROSITE-ProRule" id="PRU01360"/>
    </source>
</evidence>
<feature type="signal peptide" evidence="8">
    <location>
        <begin position="1"/>
        <end position="19"/>
    </location>
</feature>
<evidence type="ECO:0000256" key="5">
    <source>
        <dbReference type="ARBA" id="ARBA00023136"/>
    </source>
</evidence>
<dbReference type="SUPFAM" id="SSF56935">
    <property type="entry name" value="Porins"/>
    <property type="match status" value="1"/>
</dbReference>
<dbReference type="NCBIfam" id="TIGR04057">
    <property type="entry name" value="SusC_RagA_signa"/>
    <property type="match status" value="1"/>
</dbReference>
<name>D8DY14_9BACT</name>
<evidence type="ECO:0000256" key="8">
    <source>
        <dbReference type="SAM" id="SignalP"/>
    </source>
</evidence>
<keyword evidence="5 7" id="KW-0472">Membrane</keyword>
<comment type="subcellular location">
    <subcellularLocation>
        <location evidence="1 7">Cell outer membrane</location>
        <topology evidence="1 7">Multi-pass membrane protein</topology>
    </subcellularLocation>
</comment>
<keyword evidence="8" id="KW-0732">Signal</keyword>
<evidence type="ECO:0000256" key="3">
    <source>
        <dbReference type="ARBA" id="ARBA00022452"/>
    </source>
</evidence>
<evidence type="ECO:0000313" key="11">
    <source>
        <dbReference type="Proteomes" id="UP000004524"/>
    </source>
</evidence>
<dbReference type="NCBIfam" id="TIGR04056">
    <property type="entry name" value="OMP_RagA_SusC"/>
    <property type="match status" value="1"/>
</dbReference>
<proteinExistence type="inferred from homology"/>
<dbReference type="InterPro" id="IPR039426">
    <property type="entry name" value="TonB-dep_rcpt-like"/>
</dbReference>
<evidence type="ECO:0000256" key="2">
    <source>
        <dbReference type="ARBA" id="ARBA00022448"/>
    </source>
</evidence>
<feature type="domain" description="TonB-dependent receptor plug" evidence="9">
    <location>
        <begin position="121"/>
        <end position="251"/>
    </location>
</feature>
<dbReference type="InterPro" id="IPR023996">
    <property type="entry name" value="TonB-dep_OMP_SusC/RagA"/>
</dbReference>
<dbReference type="AlphaFoldDB" id="D8DY14"/>
<dbReference type="SUPFAM" id="SSF49464">
    <property type="entry name" value="Carboxypeptidase regulatory domain-like"/>
    <property type="match status" value="1"/>
</dbReference>
<keyword evidence="4 7" id="KW-0812">Transmembrane</keyword>
<evidence type="ECO:0000256" key="1">
    <source>
        <dbReference type="ARBA" id="ARBA00004571"/>
    </source>
</evidence>
<comment type="caution">
    <text evidence="10">The sequence shown here is derived from an EMBL/GenBank/DDBJ whole genome shotgun (WGS) entry which is preliminary data.</text>
</comment>
<dbReference type="InterPro" id="IPR036942">
    <property type="entry name" value="Beta-barrel_TonB_sf"/>
</dbReference>
<dbReference type="Pfam" id="PF07715">
    <property type="entry name" value="Plug"/>
    <property type="match status" value="1"/>
</dbReference>
<feature type="chain" id="PRO_5003113262" evidence="8">
    <location>
        <begin position="20"/>
        <end position="1084"/>
    </location>
</feature>
<evidence type="ECO:0000256" key="6">
    <source>
        <dbReference type="ARBA" id="ARBA00023237"/>
    </source>
</evidence>
<keyword evidence="11" id="KW-1185">Reference proteome</keyword>
<protein>
    <submittedName>
        <fullName evidence="10">TonB-dependent receptor, plug</fullName>
    </submittedName>
</protein>
<sequence length="1084" mass="118094">MLAGLVSCIWAGYLPQTFAADNAAMVVQQQTKKISGTVTDAQGPIIGATVRVVGTKIATVTDFDGRYTLNVPAGATLSVNYVGYIEKKIKVGSQSTIDVTIVEDSQNLNEVVVVGYGTMKKSDLAGASTSLDEKTLKSAPMTNVDDALQGRVSGVTTMTTSGAPGSAVSVSVRGQATINANSDPLYVVDGVIWQGGSNSGASLGLGDALGNGTHSAVSPLSLLNPADIVSMEVLKDASATAIYGAQGANGVILITTKQGKSGEAKFTYNGSVSASRQNKRLDIMNLREYAEFYNSLVAQGEISKPDAIYSDPSILGIGTNWQDAIFRTAWSNSHQISAEGGTDKIKYYLSGNYEKQNGTIIGSDFSRYGFRVNVEAQLKNWLKVGTNNTYSKTSESLKLADSDEGLINYSLTTPPDIQIYDVDGNYSSVSKEGYTNPNPIAMALMDDILLDRQSLNGSVFADITPIKHFTWHAQFGYNVGASKGSTYNPKVNLGTWNRDQNQSRIQKNSNTYWSLSNYLSYNNNWGKHSVSAMLGQEAWESKYDYTSVYNTNLPNDIVHNPALGTGDPQIGAGWGSSSMASFFTRETYNFDDRYLATYTFRYDGSSNFGPNKRWAGFHSVALAWRFSNEKFIRDIAGKWLSNGKLRMGWGQTGNSNIGSYKWGSAMSVMETSLGVSYRPANLKNLDIKWETQEQLNIGLDLGFFDNRLNFTFDAYKKESKDMLMQLILPSIMGTSGNSSSALAAPYGNYGDIENTGFEFDISGKPIATKDFDWTSDFNISFNSNKLKSLSGSTALLGYGQWTDVVTRTVPGESLFSFYGYQVEGVYTSFEDILNSPVNTLQQNNPIVTNADGTKSWSTDASKYSRTNTTYVGDLKFKDVNNDGIIDENDKTNIGSPWPKFTFGFNNSFRYKNFDLNIFLNGSVGGKIGNYMKMKLTHMNSVWTNQLVDVAGRAQLTAADGNTTGAWYDNIANVVVSNPDATLPRASINDPNDNDAWSSRYIESGSYLRLKSITLGYTLPRPLVSKLGMNSVRISLNATNLFTITGYDGYDPEIGASTASANVFNLDNGRYPSPTTVTFNLNLSF</sequence>
<gene>
    <name evidence="10" type="ORF">PBR_0363</name>
</gene>
<reference evidence="10 11" key="1">
    <citation type="journal article" date="2010" name="Microb. Ecol.">
        <title>Comparative genome analysis of Prevotella ruminicola and Prevotella bryantii: insights into their environmental niche.</title>
        <authorList>
            <consortium name="North American Consortium for Rumen Bacteria"/>
            <person name="Purushe J."/>
            <person name="Fouts D.E."/>
            <person name="Morrison M."/>
            <person name="White B.A."/>
            <person name="Mackie R.I."/>
            <person name="Coutinho P.M."/>
            <person name="Henrissat B."/>
            <person name="Nelson K.E."/>
        </authorList>
    </citation>
    <scope>NUCLEOTIDE SEQUENCE [LARGE SCALE GENOMIC DNA]</scope>
    <source>
        <strain evidence="10 11">B14</strain>
    </source>
</reference>
<dbReference type="STRING" id="77095.SAMN05216455_105183"/>
<evidence type="ECO:0000259" key="9">
    <source>
        <dbReference type="Pfam" id="PF07715"/>
    </source>
</evidence>
<dbReference type="GO" id="GO:0009279">
    <property type="term" value="C:cell outer membrane"/>
    <property type="evidence" value="ECO:0007669"/>
    <property type="project" value="UniProtKB-SubCell"/>
</dbReference>
<keyword evidence="6 7" id="KW-0998">Cell outer membrane</keyword>
<organism evidence="10 11">
    <name type="scientific">Segatella baroniae B14</name>
    <dbReference type="NCBI Taxonomy" id="752555"/>
    <lineage>
        <taxon>Bacteria</taxon>
        <taxon>Pseudomonadati</taxon>
        <taxon>Bacteroidota</taxon>
        <taxon>Bacteroidia</taxon>
        <taxon>Bacteroidales</taxon>
        <taxon>Prevotellaceae</taxon>
        <taxon>Segatella</taxon>
    </lineage>
</organism>
<accession>D8DY14</accession>
<dbReference type="Proteomes" id="UP000004524">
    <property type="component" value="Unassembled WGS sequence"/>
</dbReference>
<dbReference type="InterPro" id="IPR037066">
    <property type="entry name" value="Plug_dom_sf"/>
</dbReference>
<dbReference type="Pfam" id="PF13715">
    <property type="entry name" value="CarbopepD_reg_2"/>
    <property type="match status" value="1"/>
</dbReference>
<keyword evidence="2 7" id="KW-0813">Transport</keyword>
<dbReference type="InterPro" id="IPR023997">
    <property type="entry name" value="TonB-dep_OMP_SusC/RagA_CS"/>
</dbReference>
<dbReference type="InterPro" id="IPR012910">
    <property type="entry name" value="Plug_dom"/>
</dbReference>
<evidence type="ECO:0000256" key="4">
    <source>
        <dbReference type="ARBA" id="ARBA00022692"/>
    </source>
</evidence>
<comment type="similarity">
    <text evidence="7">Belongs to the TonB-dependent receptor family.</text>
</comment>
<keyword evidence="3 7" id="KW-1134">Transmembrane beta strand</keyword>
<dbReference type="PROSITE" id="PS52016">
    <property type="entry name" value="TONB_DEPENDENT_REC_3"/>
    <property type="match status" value="1"/>
</dbReference>